<dbReference type="InterPro" id="IPR000515">
    <property type="entry name" value="MetI-like"/>
</dbReference>
<dbReference type="PANTHER" id="PTHR43496">
    <property type="entry name" value="PROTEIN LPLB"/>
    <property type="match status" value="1"/>
</dbReference>
<protein>
    <submittedName>
        <fullName evidence="7">ABC transporter permease subunit</fullName>
    </submittedName>
</protein>
<dbReference type="RefSeq" id="WP_340329982.1">
    <property type="nucleotide sequence ID" value="NZ_JAZHOF010000004.1"/>
</dbReference>
<dbReference type="InterPro" id="IPR035906">
    <property type="entry name" value="MetI-like_sf"/>
</dbReference>
<evidence type="ECO:0000256" key="4">
    <source>
        <dbReference type="ARBA" id="ARBA00023136"/>
    </source>
</evidence>
<keyword evidence="2 5" id="KW-0812">Transmembrane</keyword>
<keyword evidence="3 5" id="KW-1133">Transmembrane helix</keyword>
<feature type="transmembrane region" description="Helical" evidence="5">
    <location>
        <begin position="384"/>
        <end position="407"/>
    </location>
</feature>
<feature type="transmembrane region" description="Helical" evidence="5">
    <location>
        <begin position="78"/>
        <end position="96"/>
    </location>
</feature>
<evidence type="ECO:0000259" key="6">
    <source>
        <dbReference type="PROSITE" id="PS50928"/>
    </source>
</evidence>
<reference evidence="7 8" key="1">
    <citation type="submission" date="2024-02" db="EMBL/GenBank/DDBJ databases">
        <title>Genome analysis and characterization of Microbaculum marinisediminis sp. nov., isolated from marine sediment.</title>
        <authorList>
            <person name="Du Z.-J."/>
            <person name="Ye Y.-Q."/>
            <person name="Zhang Z.-R."/>
            <person name="Yuan S.-M."/>
            <person name="Zhang X.-Y."/>
        </authorList>
    </citation>
    <scope>NUCLEOTIDE SEQUENCE [LARGE SCALE GENOMIC DNA]</scope>
    <source>
        <strain evidence="7 8">SDUM1044001</strain>
    </source>
</reference>
<feature type="transmembrane region" description="Helical" evidence="5">
    <location>
        <begin position="300"/>
        <end position="323"/>
    </location>
</feature>
<name>A0AAW9REW7_9HYPH</name>
<feature type="transmembrane region" description="Helical" evidence="5">
    <location>
        <begin position="20"/>
        <end position="42"/>
    </location>
</feature>
<accession>A0AAW9REW7</accession>
<organism evidence="7 8">
    <name type="scientific">Microbaculum marinum</name>
    <dbReference type="NCBI Taxonomy" id="1764581"/>
    <lineage>
        <taxon>Bacteria</taxon>
        <taxon>Pseudomonadati</taxon>
        <taxon>Pseudomonadota</taxon>
        <taxon>Alphaproteobacteria</taxon>
        <taxon>Hyphomicrobiales</taxon>
        <taxon>Tepidamorphaceae</taxon>
        <taxon>Microbaculum</taxon>
    </lineage>
</organism>
<feature type="transmembrane region" description="Helical" evidence="5">
    <location>
        <begin position="521"/>
        <end position="542"/>
    </location>
</feature>
<dbReference type="AlphaFoldDB" id="A0AAW9REW7"/>
<gene>
    <name evidence="7" type="ORF">V3328_12465</name>
</gene>
<dbReference type="GO" id="GO:0005886">
    <property type="term" value="C:plasma membrane"/>
    <property type="evidence" value="ECO:0007669"/>
    <property type="project" value="UniProtKB-SubCell"/>
</dbReference>
<feature type="transmembrane region" description="Helical" evidence="5">
    <location>
        <begin position="247"/>
        <end position="268"/>
    </location>
</feature>
<dbReference type="Proteomes" id="UP001378188">
    <property type="component" value="Unassembled WGS sequence"/>
</dbReference>
<feature type="transmembrane region" description="Helical" evidence="5">
    <location>
        <begin position="151"/>
        <end position="176"/>
    </location>
</feature>
<feature type="domain" description="ABC transmembrane type-1" evidence="6">
    <location>
        <begin position="72"/>
        <end position="270"/>
    </location>
</feature>
<evidence type="ECO:0000313" key="8">
    <source>
        <dbReference type="Proteomes" id="UP001378188"/>
    </source>
</evidence>
<feature type="transmembrane region" description="Helical" evidence="5">
    <location>
        <begin position="205"/>
        <end position="227"/>
    </location>
</feature>
<dbReference type="PROSITE" id="PS50928">
    <property type="entry name" value="ABC_TM1"/>
    <property type="match status" value="2"/>
</dbReference>
<feature type="transmembrane region" description="Helical" evidence="5">
    <location>
        <begin position="349"/>
        <end position="372"/>
    </location>
</feature>
<feature type="transmembrane region" description="Helical" evidence="5">
    <location>
        <begin position="467"/>
        <end position="487"/>
    </location>
</feature>
<comment type="subcellular location">
    <subcellularLocation>
        <location evidence="1 5">Cell membrane</location>
        <topology evidence="1 5">Multi-pass membrane protein</topology>
    </subcellularLocation>
</comment>
<dbReference type="CDD" id="cd06261">
    <property type="entry name" value="TM_PBP2"/>
    <property type="match status" value="2"/>
</dbReference>
<dbReference type="SUPFAM" id="SSF161098">
    <property type="entry name" value="MetI-like"/>
    <property type="match status" value="2"/>
</dbReference>
<dbReference type="Pfam" id="PF00528">
    <property type="entry name" value="BPD_transp_1"/>
    <property type="match status" value="2"/>
</dbReference>
<feature type="transmembrane region" description="Helical" evidence="5">
    <location>
        <begin position="494"/>
        <end position="515"/>
    </location>
</feature>
<feature type="domain" description="ABC transmembrane type-1" evidence="6">
    <location>
        <begin position="349"/>
        <end position="542"/>
    </location>
</feature>
<evidence type="ECO:0000256" key="2">
    <source>
        <dbReference type="ARBA" id="ARBA00022692"/>
    </source>
</evidence>
<dbReference type="PANTHER" id="PTHR43496:SF1">
    <property type="entry name" value="POLYGALACTURONAN_RHAMNOGALACTURONAN TRANSPORT SYSTEM PERMEASE PROTEIN YTEP"/>
    <property type="match status" value="1"/>
</dbReference>
<keyword evidence="4 5" id="KW-0472">Membrane</keyword>
<feature type="transmembrane region" description="Helical" evidence="5">
    <location>
        <begin position="108"/>
        <end position="131"/>
    </location>
</feature>
<evidence type="ECO:0000256" key="5">
    <source>
        <dbReference type="RuleBase" id="RU363032"/>
    </source>
</evidence>
<evidence type="ECO:0000256" key="1">
    <source>
        <dbReference type="ARBA" id="ARBA00004651"/>
    </source>
</evidence>
<proteinExistence type="inferred from homology"/>
<keyword evidence="5" id="KW-0813">Transport</keyword>
<dbReference type="EMBL" id="JAZHOF010000004">
    <property type="protein sequence ID" value="MEJ8572294.1"/>
    <property type="molecule type" value="Genomic_DNA"/>
</dbReference>
<comment type="similarity">
    <text evidence="5">Belongs to the binding-protein-dependent transport system permease family.</text>
</comment>
<dbReference type="GO" id="GO:0055085">
    <property type="term" value="P:transmembrane transport"/>
    <property type="evidence" value="ECO:0007669"/>
    <property type="project" value="InterPro"/>
</dbReference>
<comment type="caution">
    <text evidence="7">The sequence shown here is derived from an EMBL/GenBank/DDBJ whole genome shotgun (WGS) entry which is preliminary data.</text>
</comment>
<evidence type="ECO:0000313" key="7">
    <source>
        <dbReference type="EMBL" id="MEJ8572294.1"/>
    </source>
</evidence>
<evidence type="ECO:0000256" key="3">
    <source>
        <dbReference type="ARBA" id="ARBA00022989"/>
    </source>
</evidence>
<keyword evidence="8" id="KW-1185">Reference proteome</keyword>
<dbReference type="Gene3D" id="1.10.3720.10">
    <property type="entry name" value="MetI-like"/>
    <property type="match status" value="2"/>
</dbReference>
<sequence>MTSVTTSPVRRRHLDADRVFGAAVVGITGLLLVVFVLVPLWAILKTSFVTPQGIGLGNFVLYFTSARFLGIVGNTFQVGISVTVTTLVLAYGFAYAMQRSCMPGKSVLRLVALLPIFSPSLVQALGLQFLLGRNGLVNRTFGTEIDIYGFWGIFIADVVYAFPHAFLILTTALAVADARIYESAKSLGAGPWRIFRTVTLPGTRYGLASAGFVVFTIVITDFGNPVVIGGNYSVLAVEIYNQVSGQANFSMGAVIGVVLLLPAALAVMGEKWIARRQFASVTSQSVPLVPKPRFGRDMVWLAYSIVIAAAILSLVAIVVYASFVRLWPYNLSLTLRHYGFDVQNGIEPLWTSIEVALVTALLAIVFVIGAAYANHSFPSRAGRFVYFLAILPAAVPGMVLGLGYILAFNTPGQPVYWIYDTILIIAVCNVYHYHAQGFLLATTNLKQISPTFDEASSTLGATKLTTVWRITLPLIWPTILGVGVFFFMRAMVTLSAVIFLITPSTQLAAVSVLYLDDRGALNQAAAFAVCIMATVIGFLLLAQLALRLSGVRGVSLVR</sequence>